<proteinExistence type="predicted"/>
<gene>
    <name evidence="1" type="ORF">ENJ63_03125</name>
</gene>
<feature type="non-terminal residue" evidence="1">
    <location>
        <position position="83"/>
    </location>
</feature>
<evidence type="ECO:0000313" key="1">
    <source>
        <dbReference type="EMBL" id="HFC46854.1"/>
    </source>
</evidence>
<reference evidence="1" key="1">
    <citation type="journal article" date="2020" name="mSystems">
        <title>Genome- and Community-Level Interaction Insights into Carbon Utilization and Element Cycling Functions of Hydrothermarchaeota in Hydrothermal Sediment.</title>
        <authorList>
            <person name="Zhou Z."/>
            <person name="Liu Y."/>
            <person name="Xu W."/>
            <person name="Pan J."/>
            <person name="Luo Z.H."/>
            <person name="Li M."/>
        </authorList>
    </citation>
    <scope>NUCLEOTIDE SEQUENCE [LARGE SCALE GENOMIC DNA]</scope>
    <source>
        <strain evidence="1">HyVt-503</strain>
    </source>
</reference>
<accession>A0A7V2SYB4</accession>
<dbReference type="EMBL" id="DRND01000251">
    <property type="protein sequence ID" value="HFC46854.1"/>
    <property type="molecule type" value="Genomic_DNA"/>
</dbReference>
<sequence>MLLPVRLREKTKEILRRSNVQIYSLDCIDPTIKDHFLSGKKRVLIFFEKDFLWGRLHKTGQQRLTVETEESLPPYVKEGDIGL</sequence>
<protein>
    <submittedName>
        <fullName evidence="1">Uncharacterized protein</fullName>
    </submittedName>
</protein>
<dbReference type="Proteomes" id="UP000885797">
    <property type="component" value="Unassembled WGS sequence"/>
</dbReference>
<comment type="caution">
    <text evidence="1">The sequence shown here is derived from an EMBL/GenBank/DDBJ whole genome shotgun (WGS) entry which is preliminary data.</text>
</comment>
<name>A0A7V2SYB4_9BACT</name>
<dbReference type="AlphaFoldDB" id="A0A7V2SYB4"/>
<organism evidence="1">
    <name type="scientific">Dissulfuribacter thermophilus</name>
    <dbReference type="NCBI Taxonomy" id="1156395"/>
    <lineage>
        <taxon>Bacteria</taxon>
        <taxon>Pseudomonadati</taxon>
        <taxon>Thermodesulfobacteriota</taxon>
        <taxon>Dissulfuribacteria</taxon>
        <taxon>Dissulfuribacterales</taxon>
        <taxon>Dissulfuribacteraceae</taxon>
        <taxon>Dissulfuribacter</taxon>
    </lineage>
</organism>